<accession>A0A5S9R3A9</accession>
<evidence type="ECO:0000259" key="1">
    <source>
        <dbReference type="Pfam" id="PF17964"/>
    </source>
</evidence>
<dbReference type="AlphaFoldDB" id="A0A5S9R3A9"/>
<keyword evidence="2" id="KW-0808">Transferase</keyword>
<feature type="domain" description="Bacterial Ig" evidence="1">
    <location>
        <begin position="3"/>
        <end position="62"/>
    </location>
</feature>
<evidence type="ECO:0000313" key="3">
    <source>
        <dbReference type="Proteomes" id="UP000430146"/>
    </source>
</evidence>
<gene>
    <name evidence="2" type="primary">ldtB_1</name>
    <name evidence="2" type="ORF">AELLOGFF_05134</name>
</gene>
<dbReference type="InterPro" id="IPR041280">
    <property type="entry name" value="Big_10"/>
</dbReference>
<dbReference type="EC" id="2.3.2.-" evidence="2"/>
<protein>
    <submittedName>
        <fullName evidence="2">L,D-transpeptidase 2</fullName>
        <ecNumber evidence="2">2.3.2.-</ecNumber>
    </submittedName>
</protein>
<dbReference type="GO" id="GO:0016746">
    <property type="term" value="F:acyltransferase activity"/>
    <property type="evidence" value="ECO:0007669"/>
    <property type="project" value="UniProtKB-KW"/>
</dbReference>
<organism evidence="2 3">
    <name type="scientific">Mycolicibacterium vanbaalenii</name>
    <name type="common">Mycobacterium vanbaalenii</name>
    <dbReference type="NCBI Taxonomy" id="110539"/>
    <lineage>
        <taxon>Bacteria</taxon>
        <taxon>Bacillati</taxon>
        <taxon>Actinomycetota</taxon>
        <taxon>Actinomycetes</taxon>
        <taxon>Mycobacteriales</taxon>
        <taxon>Mycobacteriaceae</taxon>
        <taxon>Mycolicibacterium</taxon>
    </lineage>
</organism>
<name>A0A5S9R3A9_MYCVN</name>
<reference evidence="2 3" key="1">
    <citation type="submission" date="2019-11" db="EMBL/GenBank/DDBJ databases">
        <authorList>
            <person name="Holert J."/>
        </authorList>
    </citation>
    <scope>NUCLEOTIDE SEQUENCE [LARGE SCALE GENOMIC DNA]</scope>
    <source>
        <strain evidence="2">BC8_1</strain>
    </source>
</reference>
<dbReference type="EMBL" id="CACSIP010000029">
    <property type="protein sequence ID" value="CAA0127277.1"/>
    <property type="molecule type" value="Genomic_DNA"/>
</dbReference>
<dbReference type="Gene3D" id="2.60.40.3710">
    <property type="match status" value="1"/>
</dbReference>
<dbReference type="Proteomes" id="UP000430146">
    <property type="component" value="Unassembled WGS sequence"/>
</dbReference>
<proteinExistence type="predicted"/>
<dbReference type="Pfam" id="PF17964">
    <property type="entry name" value="Big_10"/>
    <property type="match status" value="1"/>
</dbReference>
<sequence>MPYVLPNDGETVGVGQPIAIRFDENITNRVAAQQAITVTTNPPVEGASYWLSNREVRWRPAE</sequence>
<keyword evidence="3" id="KW-1185">Reference proteome</keyword>
<keyword evidence="2" id="KW-0012">Acyltransferase</keyword>
<evidence type="ECO:0000313" key="2">
    <source>
        <dbReference type="EMBL" id="CAA0127277.1"/>
    </source>
</evidence>